<dbReference type="RefSeq" id="WP_178364998.1">
    <property type="nucleotide sequence ID" value="NZ_JACADJ010000002.1"/>
</dbReference>
<reference evidence="15 16" key="1">
    <citation type="submission" date="2020-06" db="EMBL/GenBank/DDBJ databases">
        <title>High-quality draft genome of sulfate reducer Desulfobacter latus type strain AcrS2 isolated from marine sediment.</title>
        <authorList>
            <person name="Hoppe M."/>
            <person name="Larsen C.K."/>
            <person name="Marshall I.P.G."/>
            <person name="Schramm A."/>
            <person name="Marietou A.G."/>
        </authorList>
    </citation>
    <scope>NUCLEOTIDE SEQUENCE [LARGE SCALE GENOMIC DNA]</scope>
    <source>
        <strain evidence="15 16">AcRS2</strain>
    </source>
</reference>
<keyword evidence="4 13" id="KW-0812">Transmembrane</keyword>
<dbReference type="GO" id="GO:0046933">
    <property type="term" value="F:proton-transporting ATP synthase activity, rotational mechanism"/>
    <property type="evidence" value="ECO:0007669"/>
    <property type="project" value="UniProtKB-UniRule"/>
</dbReference>
<dbReference type="EMBL" id="JACADJ010000002">
    <property type="protein sequence ID" value="NWH03548.1"/>
    <property type="molecule type" value="Genomic_DNA"/>
</dbReference>
<organism evidence="15 16">
    <name type="scientific">Desulfobacter latus</name>
    <dbReference type="NCBI Taxonomy" id="2292"/>
    <lineage>
        <taxon>Bacteria</taxon>
        <taxon>Pseudomonadati</taxon>
        <taxon>Thermodesulfobacteriota</taxon>
        <taxon>Desulfobacteria</taxon>
        <taxon>Desulfobacterales</taxon>
        <taxon>Desulfobacteraceae</taxon>
        <taxon>Desulfobacter</taxon>
    </lineage>
</organism>
<keyword evidence="7 13" id="KW-0406">Ion transport</keyword>
<dbReference type="GO" id="GO:0045259">
    <property type="term" value="C:proton-transporting ATP synthase complex"/>
    <property type="evidence" value="ECO:0007669"/>
    <property type="project" value="UniProtKB-KW"/>
</dbReference>
<comment type="function">
    <text evidence="10 13">F(1)F(0) ATP synthase produces ATP from ADP in the presence of a proton or sodium gradient. F-type ATPases consist of two structural domains, F(1) containing the extramembraneous catalytic core and F(0) containing the membrane proton channel, linked together by a central stalk and a peripheral stalk. During catalysis, ATP synthesis in the catalytic domain of F(1) is coupled via a rotary mechanism of the central stalk subunits to proton translocation.</text>
</comment>
<dbReference type="GO" id="GO:0005886">
    <property type="term" value="C:plasma membrane"/>
    <property type="evidence" value="ECO:0007669"/>
    <property type="project" value="UniProtKB-SubCell"/>
</dbReference>
<evidence type="ECO:0000256" key="8">
    <source>
        <dbReference type="ARBA" id="ARBA00023136"/>
    </source>
</evidence>
<evidence type="ECO:0000256" key="13">
    <source>
        <dbReference type="HAMAP-Rule" id="MF_01398"/>
    </source>
</evidence>
<feature type="region of interest" description="Disordered" evidence="14">
    <location>
        <begin position="56"/>
        <end position="89"/>
    </location>
</feature>
<evidence type="ECO:0000256" key="12">
    <source>
        <dbReference type="ARBA" id="ARBA00037847"/>
    </source>
</evidence>
<dbReference type="Pfam" id="PF00430">
    <property type="entry name" value="ATP-synt_B"/>
    <property type="match status" value="1"/>
</dbReference>
<keyword evidence="6 13" id="KW-1133">Transmembrane helix</keyword>
<dbReference type="InterPro" id="IPR002146">
    <property type="entry name" value="ATP_synth_b/b'su_bac/chlpt"/>
</dbReference>
<dbReference type="Proteomes" id="UP000553343">
    <property type="component" value="Unassembled WGS sequence"/>
</dbReference>
<evidence type="ECO:0000256" key="2">
    <source>
        <dbReference type="ARBA" id="ARBA00022448"/>
    </source>
</evidence>
<comment type="subcellular location">
    <subcellularLocation>
        <location evidence="13">Cell membrane</location>
        <topology evidence="13">Single-pass membrane protein</topology>
    </subcellularLocation>
    <subcellularLocation>
        <location evidence="12">Endomembrane system</location>
        <topology evidence="12">Single-pass membrane protein</topology>
    </subcellularLocation>
</comment>
<evidence type="ECO:0000256" key="5">
    <source>
        <dbReference type="ARBA" id="ARBA00022781"/>
    </source>
</evidence>
<evidence type="ECO:0000256" key="14">
    <source>
        <dbReference type="SAM" id="MobiDB-lite"/>
    </source>
</evidence>
<evidence type="ECO:0000256" key="6">
    <source>
        <dbReference type="ARBA" id="ARBA00022989"/>
    </source>
</evidence>
<evidence type="ECO:0000256" key="11">
    <source>
        <dbReference type="ARBA" id="ARBA00025614"/>
    </source>
</evidence>
<sequence length="253" mass="29231">MLIDWFTVGAQVVNFLILLVLLKIFLFDRIKQAMDQRENNIKERFDKAAEQKAAAQETQKTFEKKRQSLEDDRDARLKEADKEAKERRDSLIQEAQEEVDGLKKQWRKALEQEKASFFDGFQKKAARLIFDTVEKTLSHLADTRVQDQAVKKFLSRFEELDKADLPQKAETKPQVTTGFELSENQQKSIQKALSQKLPNLGNIAFEVRPELVFGIAVAAGGKKMTWHAHDYVGALEKQMDQAIERKDHEPEKQ</sequence>
<keyword evidence="3 13" id="KW-0138">CF(0)</keyword>
<keyword evidence="5 13" id="KW-0375">Hydrogen ion transport</keyword>
<feature type="compositionally biased region" description="Basic and acidic residues" evidence="14">
    <location>
        <begin position="60"/>
        <end position="89"/>
    </location>
</feature>
<dbReference type="InterPro" id="IPR050059">
    <property type="entry name" value="ATP_synthase_B_chain"/>
</dbReference>
<name>A0A850T5G8_9BACT</name>
<comment type="subunit">
    <text evidence="13">F-type ATPases have 2 components, F(1) - the catalytic core - and F(0) - the membrane proton channel. F(1) has five subunits: alpha(3), beta(3), gamma(1), delta(1), epsilon(1). F(0) has three main subunits: a(1), b(2) and c(10-14). The alpha and beta chains form an alternating ring which encloses part of the gamma chain. F(1) is attached to F(0) by a central stalk formed by the gamma and epsilon chains, while a peripheral stalk is formed by the delta and b chains.</text>
</comment>
<evidence type="ECO:0000256" key="7">
    <source>
        <dbReference type="ARBA" id="ARBA00023065"/>
    </source>
</evidence>
<evidence type="ECO:0000256" key="4">
    <source>
        <dbReference type="ARBA" id="ARBA00022692"/>
    </source>
</evidence>
<evidence type="ECO:0000256" key="1">
    <source>
        <dbReference type="ARBA" id="ARBA00005513"/>
    </source>
</evidence>
<dbReference type="PANTHER" id="PTHR33445:SF2">
    <property type="entry name" value="ATP SYNTHASE SUBUNIT B', CHLOROPLASTIC"/>
    <property type="match status" value="1"/>
</dbReference>
<keyword evidence="13" id="KW-1003">Cell membrane</keyword>
<feature type="transmembrane region" description="Helical" evidence="13">
    <location>
        <begin position="6"/>
        <end position="27"/>
    </location>
</feature>
<evidence type="ECO:0000313" key="15">
    <source>
        <dbReference type="EMBL" id="NWH03548.1"/>
    </source>
</evidence>
<dbReference type="HAMAP" id="MF_01398">
    <property type="entry name" value="ATP_synth_b_bprime"/>
    <property type="match status" value="1"/>
</dbReference>
<evidence type="ECO:0000256" key="10">
    <source>
        <dbReference type="ARBA" id="ARBA00025198"/>
    </source>
</evidence>
<dbReference type="GO" id="GO:0012505">
    <property type="term" value="C:endomembrane system"/>
    <property type="evidence" value="ECO:0007669"/>
    <property type="project" value="UniProtKB-SubCell"/>
</dbReference>
<keyword evidence="16" id="KW-1185">Reference proteome</keyword>
<accession>A0A850T5G8</accession>
<keyword evidence="8 13" id="KW-0472">Membrane</keyword>
<evidence type="ECO:0000313" key="16">
    <source>
        <dbReference type="Proteomes" id="UP000553343"/>
    </source>
</evidence>
<dbReference type="GO" id="GO:0046961">
    <property type="term" value="F:proton-transporting ATPase activity, rotational mechanism"/>
    <property type="evidence" value="ECO:0007669"/>
    <property type="project" value="TreeGrafter"/>
</dbReference>
<dbReference type="PANTHER" id="PTHR33445">
    <property type="entry name" value="ATP SYNTHASE SUBUNIT B', CHLOROPLASTIC"/>
    <property type="match status" value="1"/>
</dbReference>
<evidence type="ECO:0000256" key="9">
    <source>
        <dbReference type="ARBA" id="ARBA00023310"/>
    </source>
</evidence>
<comment type="caution">
    <text evidence="15">The sequence shown here is derived from an EMBL/GenBank/DDBJ whole genome shotgun (WGS) entry which is preliminary data.</text>
</comment>
<comment type="similarity">
    <text evidence="1 13">Belongs to the ATPase B chain family.</text>
</comment>
<keyword evidence="2 13" id="KW-0813">Transport</keyword>
<dbReference type="AlphaFoldDB" id="A0A850T5G8"/>
<keyword evidence="9 13" id="KW-0066">ATP synthesis</keyword>
<proteinExistence type="inferred from homology"/>
<evidence type="ECO:0000256" key="3">
    <source>
        <dbReference type="ARBA" id="ARBA00022547"/>
    </source>
</evidence>
<gene>
    <name evidence="13" type="primary">atpF</name>
    <name evidence="15" type="ORF">HXW94_00815</name>
</gene>
<protein>
    <recommendedName>
        <fullName evidence="13">ATP synthase subunit b</fullName>
    </recommendedName>
    <alternativeName>
        <fullName evidence="13">ATP synthase F(0) sector subunit b</fullName>
    </alternativeName>
    <alternativeName>
        <fullName evidence="13">ATPase subunit I</fullName>
    </alternativeName>
    <alternativeName>
        <fullName evidence="13">F-type ATPase subunit b</fullName>
        <shortName evidence="13">F-ATPase subunit b</shortName>
    </alternativeName>
</protein>
<comment type="function">
    <text evidence="11">Component of the F(0) channel, it forms part of the peripheral stalk, linking F(1) to F(0). The b'-subunit is a diverged and duplicated form of b found in plants and photosynthetic bacteria.</text>
</comment>
<dbReference type="CDD" id="cd06503">
    <property type="entry name" value="ATP-synt_Fo_b"/>
    <property type="match status" value="1"/>
</dbReference>